<comment type="caution">
    <text evidence="1">The sequence shown here is derived from an EMBL/GenBank/DDBJ whole genome shotgun (WGS) entry which is preliminary data.</text>
</comment>
<dbReference type="GeneID" id="96010705"/>
<gene>
    <name evidence="1" type="ORF">WHR41_09263</name>
</gene>
<dbReference type="EMBL" id="JAAQHG020000080">
    <property type="protein sequence ID" value="KAL1582015.1"/>
    <property type="molecule type" value="Genomic_DNA"/>
</dbReference>
<dbReference type="RefSeq" id="XP_069225122.1">
    <property type="nucleotide sequence ID" value="XM_069377867.1"/>
</dbReference>
<dbReference type="AlphaFoldDB" id="A0AB34KAP7"/>
<sequence length="206" mass="22348">MTLVRQFISQPSHDLAPIAPPIIPHPAGQDRTPLDLGAAQRLLQYQQDHPAKMAFDEKSLSEKYATTSLAIQSNTQISSRATAVITALSPAVNPQTDTTKPPLVILRAQSRWSSKLISVAEIAKRDLQAKGVKVFQYSALSSEIVEIERKSKLDGAAELSDDEAFQTMGAHELSDRKKRAVPVLTVYLAAQSVKGLKGAFGEQTST</sequence>
<evidence type="ECO:0000313" key="2">
    <source>
        <dbReference type="Proteomes" id="UP000803884"/>
    </source>
</evidence>
<organism evidence="1 2">
    <name type="scientific">Cladosporium halotolerans</name>
    <dbReference type="NCBI Taxonomy" id="1052096"/>
    <lineage>
        <taxon>Eukaryota</taxon>
        <taxon>Fungi</taxon>
        <taxon>Dikarya</taxon>
        <taxon>Ascomycota</taxon>
        <taxon>Pezizomycotina</taxon>
        <taxon>Dothideomycetes</taxon>
        <taxon>Dothideomycetidae</taxon>
        <taxon>Cladosporiales</taxon>
        <taxon>Cladosporiaceae</taxon>
        <taxon>Cladosporium</taxon>
    </lineage>
</organism>
<evidence type="ECO:0000313" key="1">
    <source>
        <dbReference type="EMBL" id="KAL1582015.1"/>
    </source>
</evidence>
<accession>A0AB34KAP7</accession>
<protein>
    <recommendedName>
        <fullName evidence="3">Glutaredoxin domain-containing protein</fullName>
    </recommendedName>
</protein>
<evidence type="ECO:0008006" key="3">
    <source>
        <dbReference type="Google" id="ProtNLM"/>
    </source>
</evidence>
<proteinExistence type="predicted"/>
<name>A0AB34KAP7_9PEZI</name>
<reference evidence="1 2" key="1">
    <citation type="journal article" date="2020" name="Microbiol. Resour. Announc.">
        <title>Draft Genome Sequence of a Cladosporium Species Isolated from the Mesophotic Ascidian Didemnum maculosum.</title>
        <authorList>
            <person name="Gioti A."/>
            <person name="Siaperas R."/>
            <person name="Nikolaivits E."/>
            <person name="Le Goff G."/>
            <person name="Ouazzani J."/>
            <person name="Kotoulas G."/>
            <person name="Topakas E."/>
        </authorList>
    </citation>
    <scope>NUCLEOTIDE SEQUENCE [LARGE SCALE GENOMIC DNA]</scope>
    <source>
        <strain evidence="1 2">TM138-S3</strain>
    </source>
</reference>
<keyword evidence="2" id="KW-1185">Reference proteome</keyword>
<dbReference type="Proteomes" id="UP000803884">
    <property type="component" value="Unassembled WGS sequence"/>
</dbReference>